<feature type="transmembrane region" description="Helical" evidence="2">
    <location>
        <begin position="115"/>
        <end position="138"/>
    </location>
</feature>
<keyword evidence="2" id="KW-0812">Transmembrane</keyword>
<keyword evidence="4" id="KW-1185">Reference proteome</keyword>
<reference evidence="3 4" key="1">
    <citation type="submission" date="2013-07" db="EMBL/GenBank/DDBJ databases">
        <authorList>
            <consortium name="DOE Joint Genome Institute"/>
            <person name="Eisen J."/>
            <person name="Huntemann M."/>
            <person name="Han J."/>
            <person name="Chen A."/>
            <person name="Kyrpides N."/>
            <person name="Mavromatis K."/>
            <person name="Markowitz V."/>
            <person name="Palaniappan K."/>
            <person name="Ivanova N."/>
            <person name="Schaumberg A."/>
            <person name="Pati A."/>
            <person name="Liolios K."/>
            <person name="Nordberg H.P."/>
            <person name="Cantor M.N."/>
            <person name="Hua S.X."/>
            <person name="Woyke T."/>
        </authorList>
    </citation>
    <scope>NUCLEOTIDE SEQUENCE [LARGE SCALE GENOMIC DNA]</scope>
    <source>
        <strain evidence="3 4">DSM 44712</strain>
    </source>
</reference>
<feature type="region of interest" description="Disordered" evidence="1">
    <location>
        <begin position="1"/>
        <end position="107"/>
    </location>
</feature>
<gene>
    <name evidence="3" type="ORF">CryarDRAFT_0673</name>
</gene>
<organism evidence="3 4">
    <name type="scientific">Cryptosporangium arvum DSM 44712</name>
    <dbReference type="NCBI Taxonomy" id="927661"/>
    <lineage>
        <taxon>Bacteria</taxon>
        <taxon>Bacillati</taxon>
        <taxon>Actinomycetota</taxon>
        <taxon>Actinomycetes</taxon>
        <taxon>Cryptosporangiales</taxon>
        <taxon>Cryptosporangiaceae</taxon>
        <taxon>Cryptosporangium</taxon>
    </lineage>
</organism>
<keyword evidence="2" id="KW-0472">Membrane</keyword>
<dbReference type="EMBL" id="JFBT01000001">
    <property type="protein sequence ID" value="EXG79632.1"/>
    <property type="molecule type" value="Genomic_DNA"/>
</dbReference>
<feature type="compositionally biased region" description="Low complexity" evidence="1">
    <location>
        <begin position="31"/>
        <end position="45"/>
    </location>
</feature>
<sequence>MTRVQPEDPVPGWSTPPLPNQSVAWRPPQPQADDTPPAPLLDLRPAAPPEPPLTALPEPALTAPPPQGGARPPEPPRPAPPLPALPPQAGGLPPVPHFLAQTGSAPAPARGRTRIAVLVGVIAAVLVVVAGVTTTLALRPNTDPELLRAESSPVASDPPQLGAESNAGPEAGSAPSGPQRDSDKATTGSPTTDPGEGATTSEAPVEPAPRTEGTDPTEPQQPTEAPQATEAPKTQAPTTKAPATKAPATKAPATKAPATKPPATKAPAKKAPEIDKAVAKSGKRGAGPCSAKLVGGYGCYQTYGDLWWVYDTKGDSHSAVVFWELGNRSGQCANSMGNGKIGACNKNYAEGSTGRAKVCIMDWDTKQMHGCTAYFTFKTS</sequence>
<comment type="caution">
    <text evidence="3">The sequence shown here is derived from an EMBL/GenBank/DDBJ whole genome shotgun (WGS) entry which is preliminary data.</text>
</comment>
<accession>A0A010ZQZ3</accession>
<dbReference type="HOGENOM" id="CLU_727075_0_0_11"/>
<dbReference type="Proteomes" id="UP000021053">
    <property type="component" value="Unassembled WGS sequence"/>
</dbReference>
<evidence type="ECO:0000256" key="1">
    <source>
        <dbReference type="SAM" id="MobiDB-lite"/>
    </source>
</evidence>
<evidence type="ECO:0000313" key="3">
    <source>
        <dbReference type="EMBL" id="EXG79632.1"/>
    </source>
</evidence>
<feature type="compositionally biased region" description="Pro residues" evidence="1">
    <location>
        <begin position="62"/>
        <end position="86"/>
    </location>
</feature>
<feature type="compositionally biased region" description="Polar residues" evidence="1">
    <location>
        <begin position="185"/>
        <end position="202"/>
    </location>
</feature>
<proteinExistence type="predicted"/>
<dbReference type="PATRIC" id="fig|927661.3.peg.659"/>
<dbReference type="AlphaFoldDB" id="A0A010ZQZ3"/>
<feature type="region of interest" description="Disordered" evidence="1">
    <location>
        <begin position="148"/>
        <end position="287"/>
    </location>
</feature>
<evidence type="ECO:0000313" key="4">
    <source>
        <dbReference type="Proteomes" id="UP000021053"/>
    </source>
</evidence>
<name>A0A010ZQZ3_9ACTN</name>
<keyword evidence="2" id="KW-1133">Transmembrane helix</keyword>
<feature type="compositionally biased region" description="Low complexity" evidence="1">
    <location>
        <begin position="216"/>
        <end position="266"/>
    </location>
</feature>
<protein>
    <submittedName>
        <fullName evidence="3">Uncharacterized protein</fullName>
    </submittedName>
</protein>
<evidence type="ECO:0000256" key="2">
    <source>
        <dbReference type="SAM" id="Phobius"/>
    </source>
</evidence>